<dbReference type="InterPro" id="IPR036388">
    <property type="entry name" value="WH-like_DNA-bd_sf"/>
</dbReference>
<evidence type="ECO:0000256" key="1">
    <source>
        <dbReference type="ARBA" id="ARBA00009437"/>
    </source>
</evidence>
<dbReference type="eggNOG" id="COG0583">
    <property type="taxonomic scope" value="Bacteria"/>
</dbReference>
<dbReference type="PROSITE" id="PS50931">
    <property type="entry name" value="HTH_LYSR"/>
    <property type="match status" value="1"/>
</dbReference>
<dbReference type="AlphaFoldDB" id="D1NZ79"/>
<evidence type="ECO:0000256" key="2">
    <source>
        <dbReference type="ARBA" id="ARBA00023015"/>
    </source>
</evidence>
<comment type="caution">
    <text evidence="5">The sequence shown here is derived from an EMBL/GenBank/DDBJ whole genome shotgun (WGS) entry which is preliminary data.</text>
</comment>
<evidence type="ECO:0000313" key="5">
    <source>
        <dbReference type="EMBL" id="EFB73777.1"/>
    </source>
</evidence>
<evidence type="ECO:0000313" key="6">
    <source>
        <dbReference type="Proteomes" id="UP000005512"/>
    </source>
</evidence>
<dbReference type="Proteomes" id="UP000005512">
    <property type="component" value="Unassembled WGS sequence"/>
</dbReference>
<comment type="similarity">
    <text evidence="1">Belongs to the LysR transcriptional regulatory family.</text>
</comment>
<accession>D1NZ79</accession>
<dbReference type="InterPro" id="IPR000847">
    <property type="entry name" value="LysR_HTH_N"/>
</dbReference>
<dbReference type="Gene3D" id="1.10.10.10">
    <property type="entry name" value="Winged helix-like DNA-binding domain superfamily/Winged helix DNA-binding domain"/>
    <property type="match status" value="1"/>
</dbReference>
<name>D1NZ79_9GAMM</name>
<dbReference type="Pfam" id="PF00126">
    <property type="entry name" value="HTH_1"/>
    <property type="match status" value="1"/>
</dbReference>
<dbReference type="PANTHER" id="PTHR30126:SF88">
    <property type="entry name" value="TRANSCRIPTIONAL REGULATOR-RELATED"/>
    <property type="match status" value="1"/>
</dbReference>
<dbReference type="GO" id="GO:0000976">
    <property type="term" value="F:transcription cis-regulatory region binding"/>
    <property type="evidence" value="ECO:0007669"/>
    <property type="project" value="TreeGrafter"/>
</dbReference>
<protein>
    <submittedName>
        <fullName evidence="5">Transcriptional regulator, LysR family</fullName>
    </submittedName>
</protein>
<sequence length="283" mass="32566">MMEKTKTTLDQWFTLQAIVDYGGFAQAAEALHKTQSSISYTINKLEQTLDTKIFVLEKRRAILTKQGEQLLELSREMTNKAISLETTAKFLNKNINNKIKIITDTLYKNDELIKRVGGLIKSKKNYDIELDKKLLTKSNIMALKDFDLLITHHYIESLNPILLGEVEAVLVIDSNNKLKLHQMDKVVQELEYIPQIVLSSSFQDTIKSIQMVKVDSIETAITLVKNSVGYAWLPKNRINEAINDKSLIALENTFGKMSYKFYMYMNKNSSINDMIINYLFYSK</sequence>
<keyword evidence="2" id="KW-0805">Transcription regulation</keyword>
<dbReference type="SUPFAM" id="SSF46785">
    <property type="entry name" value="Winged helix' DNA-binding domain"/>
    <property type="match status" value="1"/>
</dbReference>
<gene>
    <name evidence="5" type="ORF">PROVRUST_05049</name>
</gene>
<dbReference type="PANTHER" id="PTHR30126">
    <property type="entry name" value="HTH-TYPE TRANSCRIPTIONAL REGULATOR"/>
    <property type="match status" value="1"/>
</dbReference>
<feature type="domain" description="HTH lysR-type" evidence="4">
    <location>
        <begin position="7"/>
        <end position="64"/>
    </location>
</feature>
<dbReference type="Gene3D" id="3.40.190.290">
    <property type="match status" value="1"/>
</dbReference>
<evidence type="ECO:0000259" key="4">
    <source>
        <dbReference type="PROSITE" id="PS50931"/>
    </source>
</evidence>
<dbReference type="STRING" id="500637.PROVRUST_05049"/>
<evidence type="ECO:0000256" key="3">
    <source>
        <dbReference type="ARBA" id="ARBA00023163"/>
    </source>
</evidence>
<keyword evidence="3" id="KW-0804">Transcription</keyword>
<organism evidence="5 6">
    <name type="scientific">Providencia rustigianii DSM 4541</name>
    <dbReference type="NCBI Taxonomy" id="500637"/>
    <lineage>
        <taxon>Bacteria</taxon>
        <taxon>Pseudomonadati</taxon>
        <taxon>Pseudomonadota</taxon>
        <taxon>Gammaproteobacteria</taxon>
        <taxon>Enterobacterales</taxon>
        <taxon>Morganellaceae</taxon>
        <taxon>Providencia</taxon>
    </lineage>
</organism>
<dbReference type="GO" id="GO:0003700">
    <property type="term" value="F:DNA-binding transcription factor activity"/>
    <property type="evidence" value="ECO:0007669"/>
    <property type="project" value="InterPro"/>
</dbReference>
<dbReference type="InterPro" id="IPR036390">
    <property type="entry name" value="WH_DNA-bd_sf"/>
</dbReference>
<dbReference type="SUPFAM" id="SSF53850">
    <property type="entry name" value="Periplasmic binding protein-like II"/>
    <property type="match status" value="1"/>
</dbReference>
<dbReference type="EMBL" id="ABXV02000011">
    <property type="protein sequence ID" value="EFB73777.1"/>
    <property type="molecule type" value="Genomic_DNA"/>
</dbReference>
<proteinExistence type="inferred from homology"/>
<dbReference type="HOGENOM" id="CLU_039613_35_2_6"/>
<reference evidence="5" key="1">
    <citation type="submission" date="2009-12" db="EMBL/GenBank/DDBJ databases">
        <authorList>
            <person name="Weinstock G."/>
            <person name="Sodergren E."/>
            <person name="Clifton S."/>
            <person name="Fulton L."/>
            <person name="Fulton B."/>
            <person name="Courtney L."/>
            <person name="Fronick C."/>
            <person name="Harrison M."/>
            <person name="Strong C."/>
            <person name="Farmer C."/>
            <person name="Delahaunty K."/>
            <person name="Markovic C."/>
            <person name="Hall O."/>
            <person name="Minx P."/>
            <person name="Tomlinson C."/>
            <person name="Mitreva M."/>
            <person name="Nelson J."/>
            <person name="Hou S."/>
            <person name="Wollam A."/>
            <person name="Pepin K.H."/>
            <person name="Johnson M."/>
            <person name="Bhonagiri V."/>
            <person name="Nash W.E."/>
            <person name="Warren W."/>
            <person name="Chinwalla A."/>
            <person name="Mardis E.R."/>
            <person name="Wilson R.K."/>
        </authorList>
    </citation>
    <scope>NUCLEOTIDE SEQUENCE [LARGE SCALE GENOMIC DNA]</scope>
    <source>
        <strain evidence="5">DSM 4541</strain>
    </source>
</reference>
<keyword evidence="6" id="KW-1185">Reference proteome</keyword>